<feature type="compositionally biased region" description="Low complexity" evidence="1">
    <location>
        <begin position="872"/>
        <end position="914"/>
    </location>
</feature>
<keyword evidence="5" id="KW-1185">Reference proteome</keyword>
<dbReference type="SUPFAM" id="SSF51126">
    <property type="entry name" value="Pectin lyase-like"/>
    <property type="match status" value="2"/>
</dbReference>
<dbReference type="FunFam" id="2.160.20.10:FF:000026">
    <property type="entry name" value="Exo-beta-1,3-glucanase Exg0"/>
    <property type="match status" value="1"/>
</dbReference>
<evidence type="ECO:0000256" key="1">
    <source>
        <dbReference type="SAM" id="MobiDB-lite"/>
    </source>
</evidence>
<proteinExistence type="predicted"/>
<feature type="chain" id="PRO_5017583226" description="Rhamnogalacturonase A/B/Epimerase-like pectate lyase domain-containing protein" evidence="2">
    <location>
        <begin position="22"/>
        <end position="931"/>
    </location>
</feature>
<dbReference type="AlphaFoldDB" id="A0A3E2H2M6"/>
<dbReference type="OrthoDB" id="1046782at2759"/>
<reference evidence="4 5" key="1">
    <citation type="submission" date="2018-05" db="EMBL/GenBank/DDBJ databases">
        <title>Draft genome sequence of Scytalidium lignicola DSM 105466, a ubiquitous saprotrophic fungus.</title>
        <authorList>
            <person name="Buettner E."/>
            <person name="Gebauer A.M."/>
            <person name="Hofrichter M."/>
            <person name="Liers C."/>
            <person name="Kellner H."/>
        </authorList>
    </citation>
    <scope>NUCLEOTIDE SEQUENCE [LARGE SCALE GENOMIC DNA]</scope>
    <source>
        <strain evidence="4 5">DSM 105466</strain>
    </source>
</reference>
<dbReference type="PANTHER" id="PTHR31339:SF9">
    <property type="entry name" value="PLASMIN AND FIBRONECTIN-BINDING PROTEIN A"/>
    <property type="match status" value="1"/>
</dbReference>
<dbReference type="InterPro" id="IPR011050">
    <property type="entry name" value="Pectin_lyase_fold/virulence"/>
</dbReference>
<evidence type="ECO:0000259" key="3">
    <source>
        <dbReference type="Pfam" id="PF12708"/>
    </source>
</evidence>
<name>A0A3E2H2M6_SCYLI</name>
<dbReference type="OMA" id="AVFMNWN"/>
<sequence>MVSLSVLSLLAAVRLFLLVSAAPAPASNLVPAPAERAAASSSYWLANIKRQGTVAFGDTSFKVFRNVADYGATGDGSTDDTAAINAAISDGSRCGQGCDSSTVSPALVYFPPGTYVISKPIIQLYYTQLVGDAVSVPTIKAAAAFAGIAMIDSDPYDDTGNNWYTNQNNFFRQVRNFVLDLTAMPSTTGAGIHWQVAQATSLQNIVFNMRTDGGTSNAQQGIFMDNGSGGFMTDLTFNGGKYGAFFGNQQFTTRNLTFNNCQTAVFMNWNWAWTLQGLTINNCQIGVDMASGGASSQSVGSVLLLDSTISNTPIGVSTVYHTDEGVTNGTLIIDNVDFSNNVPVAVSNAGTKATILAGNTKVASWAQGNTYSGSNAGKAVQAPLASPASKPKTLLNSAGNVFTRSKPQYEALPASSFISTKSNGAKGDGVTDDTAAIQAIFNSAGENDVVYFDHGAYLITSTVKVPKNIKITGEIWPLIMAGGSTSFKDQANPAPVFQVGQPGDQGFVEMSDLIFETAGPQPGAIMIEWNVAETSQGSAGMWDVHVRIGGSAGTDLQSNTCAKNPSVTAAANPDCEGAFLLLHVTAQATIYLENNWFWVSDHELDLSDHNQVNIFNGRGVLVASEQGPVWMWGTSSEHSVLYNYQIANASNIYMGLIQTETPYFQSNPDATGPFKTNAAFSDPDFSTCTTASCKKSWGLRIVDSDDVFVFGAGLYSFFDNYDQTCLATESCQENMLSLENSNAQLFGLSTKASTNMVTINGKGAAQDSDNRSNFCATIALFSETGEAEHAPPSNPSSSSSSVSTHSTSSTSASASAATDSPTSTSTSVASPAAASSSAVASAVAAAPPSSSAASSAPQQPPPAAPPAPPAASSPASTAPSAPTSSAAPPALPPASSTSPAVATAAVAGGSGTAPTVTVTVTVMAPCPTSSS</sequence>
<gene>
    <name evidence="4" type="ORF">B7463_g8690</name>
</gene>
<dbReference type="FunFam" id="2.160.20.10:FF:000023">
    <property type="entry name" value="Exo-beta-1,3-glucanase Exg0"/>
    <property type="match status" value="1"/>
</dbReference>
<dbReference type="InterPro" id="IPR012334">
    <property type="entry name" value="Pectin_lyas_fold"/>
</dbReference>
<feature type="compositionally biased region" description="Pro residues" evidence="1">
    <location>
        <begin position="858"/>
        <end position="871"/>
    </location>
</feature>
<feature type="region of interest" description="Disordered" evidence="1">
    <location>
        <begin position="848"/>
        <end position="914"/>
    </location>
</feature>
<feature type="signal peptide" evidence="2">
    <location>
        <begin position="1"/>
        <end position="21"/>
    </location>
</feature>
<evidence type="ECO:0000313" key="4">
    <source>
        <dbReference type="EMBL" id="RFU27644.1"/>
    </source>
</evidence>
<feature type="region of interest" description="Disordered" evidence="1">
    <location>
        <begin position="785"/>
        <end position="829"/>
    </location>
</feature>
<dbReference type="PANTHER" id="PTHR31339">
    <property type="entry name" value="PECTIN LYASE-RELATED"/>
    <property type="match status" value="1"/>
</dbReference>
<feature type="compositionally biased region" description="Low complexity" evidence="1">
    <location>
        <begin position="848"/>
        <end position="857"/>
    </location>
</feature>
<dbReference type="InterPro" id="IPR051801">
    <property type="entry name" value="GH28_Enzymes"/>
</dbReference>
<protein>
    <recommendedName>
        <fullName evidence="3">Rhamnogalacturonase A/B/Epimerase-like pectate lyase domain-containing protein</fullName>
    </recommendedName>
</protein>
<dbReference type="Gene3D" id="2.160.20.10">
    <property type="entry name" value="Single-stranded right-handed beta-helix, Pectin lyase-like"/>
    <property type="match status" value="2"/>
</dbReference>
<keyword evidence="2" id="KW-0732">Signal</keyword>
<dbReference type="EMBL" id="NCSJ02000196">
    <property type="protein sequence ID" value="RFU27644.1"/>
    <property type="molecule type" value="Genomic_DNA"/>
</dbReference>
<feature type="domain" description="Rhamnogalacturonase A/B/Epimerase-like pectate lyase" evidence="3">
    <location>
        <begin position="417"/>
        <end position="475"/>
    </location>
</feature>
<dbReference type="Pfam" id="PF12708">
    <property type="entry name" value="Pect-lyase_RHGA_epim"/>
    <property type="match status" value="2"/>
</dbReference>
<dbReference type="STRING" id="5539.A0A3E2H2M6"/>
<feature type="non-terminal residue" evidence="4">
    <location>
        <position position="931"/>
    </location>
</feature>
<dbReference type="Proteomes" id="UP000258309">
    <property type="component" value="Unassembled WGS sequence"/>
</dbReference>
<organism evidence="4 5">
    <name type="scientific">Scytalidium lignicola</name>
    <name type="common">Hyphomycete</name>
    <dbReference type="NCBI Taxonomy" id="5539"/>
    <lineage>
        <taxon>Eukaryota</taxon>
        <taxon>Fungi</taxon>
        <taxon>Dikarya</taxon>
        <taxon>Ascomycota</taxon>
        <taxon>Pezizomycotina</taxon>
        <taxon>Leotiomycetes</taxon>
        <taxon>Leotiomycetes incertae sedis</taxon>
        <taxon>Scytalidium</taxon>
    </lineage>
</organism>
<feature type="compositionally biased region" description="Low complexity" evidence="1">
    <location>
        <begin position="795"/>
        <end position="829"/>
    </location>
</feature>
<dbReference type="CDD" id="cd23668">
    <property type="entry name" value="GH55_beta13glucanase-like"/>
    <property type="match status" value="1"/>
</dbReference>
<dbReference type="InterPro" id="IPR024535">
    <property type="entry name" value="RHGA/B-epi-like_pectate_lyase"/>
</dbReference>
<evidence type="ECO:0000313" key="5">
    <source>
        <dbReference type="Proteomes" id="UP000258309"/>
    </source>
</evidence>
<feature type="non-terminal residue" evidence="4">
    <location>
        <position position="1"/>
    </location>
</feature>
<accession>A0A3E2H2M6</accession>
<comment type="caution">
    <text evidence="4">The sequence shown here is derived from an EMBL/GenBank/DDBJ whole genome shotgun (WGS) entry which is preliminary data.</text>
</comment>
<evidence type="ECO:0000256" key="2">
    <source>
        <dbReference type="SAM" id="SignalP"/>
    </source>
</evidence>
<feature type="domain" description="Rhamnogalacturonase A/B/Epimerase-like pectate lyase" evidence="3">
    <location>
        <begin position="64"/>
        <end position="288"/>
    </location>
</feature>